<evidence type="ECO:0000256" key="3">
    <source>
        <dbReference type="ARBA" id="ARBA00022670"/>
    </source>
</evidence>
<proteinExistence type="inferred from homology"/>
<dbReference type="PROSITE" id="PS51885">
    <property type="entry name" value="NEPRILYSIN"/>
    <property type="match status" value="1"/>
</dbReference>
<dbReference type="GO" id="GO:0016787">
    <property type="term" value="F:hydrolase activity"/>
    <property type="evidence" value="ECO:0007669"/>
    <property type="project" value="UniProtKB-KW"/>
</dbReference>
<evidence type="ECO:0000256" key="8">
    <source>
        <dbReference type="SAM" id="SignalP"/>
    </source>
</evidence>
<keyword evidence="12" id="KW-1185">Reference proteome</keyword>
<dbReference type="Pfam" id="PF01431">
    <property type="entry name" value="Peptidase_M13"/>
    <property type="match status" value="1"/>
</dbReference>
<dbReference type="Gene3D" id="3.40.390.10">
    <property type="entry name" value="Collagenase (Catalytic Domain)"/>
    <property type="match status" value="1"/>
</dbReference>
<comment type="similarity">
    <text evidence="2">Belongs to the peptidase M13 family.</text>
</comment>
<evidence type="ECO:0000259" key="9">
    <source>
        <dbReference type="Pfam" id="PF01431"/>
    </source>
</evidence>
<evidence type="ECO:0000256" key="1">
    <source>
        <dbReference type="ARBA" id="ARBA00001947"/>
    </source>
</evidence>
<dbReference type="InterPro" id="IPR000718">
    <property type="entry name" value="Peptidase_M13"/>
</dbReference>
<keyword evidence="5 11" id="KW-0378">Hydrolase</keyword>
<dbReference type="InterPro" id="IPR008753">
    <property type="entry name" value="Peptidase_M13_N"/>
</dbReference>
<keyword evidence="4" id="KW-0479">Metal-binding</keyword>
<dbReference type="Proteomes" id="UP001610100">
    <property type="component" value="Unassembled WGS sequence"/>
</dbReference>
<evidence type="ECO:0000256" key="7">
    <source>
        <dbReference type="ARBA" id="ARBA00023049"/>
    </source>
</evidence>
<dbReference type="InterPro" id="IPR042089">
    <property type="entry name" value="Peptidase_M13_dom_2"/>
</dbReference>
<keyword evidence="6" id="KW-0862">Zinc</keyword>
<feature type="signal peptide" evidence="8">
    <location>
        <begin position="1"/>
        <end position="22"/>
    </location>
</feature>
<dbReference type="PANTHER" id="PTHR11733:SF167">
    <property type="entry name" value="FI17812P1-RELATED"/>
    <property type="match status" value="1"/>
</dbReference>
<accession>A0ABW7MW54</accession>
<organism evidence="11 12">
    <name type="scientific">Gaetbulibacter aestuarii</name>
    <dbReference type="NCBI Taxonomy" id="1502358"/>
    <lineage>
        <taxon>Bacteria</taxon>
        <taxon>Pseudomonadati</taxon>
        <taxon>Bacteroidota</taxon>
        <taxon>Flavobacteriia</taxon>
        <taxon>Flavobacteriales</taxon>
        <taxon>Flavobacteriaceae</taxon>
        <taxon>Gaetbulibacter</taxon>
    </lineage>
</organism>
<dbReference type="EMBL" id="JBAWKB010000001">
    <property type="protein sequence ID" value="MFH6770790.1"/>
    <property type="molecule type" value="Genomic_DNA"/>
</dbReference>
<dbReference type="Gene3D" id="1.10.1380.10">
    <property type="entry name" value="Neutral endopeptidase , domain2"/>
    <property type="match status" value="1"/>
</dbReference>
<dbReference type="PRINTS" id="PR00786">
    <property type="entry name" value="NEPRILYSIN"/>
</dbReference>
<sequence length="684" mass="78761">MKKRIYYSLTSTVLLLFIACQSNQKKDALSGMGEDPLASHIDSTYSPKTDFFMFANNTWLKNHPIKPTERSNGIFVTIQDTVNAAIKDICIKASDADAPTGSNSQKIGDFYASGMDTLAIAKLGYQPIQGELDRINRVKNLKELTEEIAHLNQIGVRPLFSFYVGTDDKNSEQNAINLYQGGLGLRQRSYYFNTDSRTKNIREKYQQHLTSMFGLLGQDSLEAQTSSQTVFKIETDLAEVSKKLEDLRDPYENYHKIAFKDLSENYKNIYWKDLFDTWGLKRVDSVIVGQPEFYKGLGTILEKYHIDAWKLYLKWNLINAFADNLSPDFENEHFNFYSTTLRGVMQQKPRWEIMVRETNRNLGELIGQIYVKDYLPPNTKAKLKEIGENIRTVFAKHIKALDWMSPETKEKALSKLSKIYMKVGYPDTWKDMSSVAINKDSYLQNIINVNTWEFNRMINKFGKPVDRSEWNMYPQTYNAYYSPSFNEIVVPACNIIVPGYEGRLPDDAILYGIIGGSTFGHEITHGFDDNGSQYDENGNLRNWWTKEDREKFEAKTKLIIEQYNNYVVLDSLHINGEATQGENIADLGGTTMGYEAFKKTPQYQNNEMIAGLNPSQRFFLGYAFAWMMNQRDASLANRIMTDVHSPYKFRVNGVVSNLEPFYKTFNVEQGDAMFRPDSIRVKIW</sequence>
<comment type="caution">
    <text evidence="11">The sequence shown here is derived from an EMBL/GenBank/DDBJ whole genome shotgun (WGS) entry which is preliminary data.</text>
</comment>
<evidence type="ECO:0000256" key="4">
    <source>
        <dbReference type="ARBA" id="ARBA00022723"/>
    </source>
</evidence>
<dbReference type="RefSeq" id="WP_344739330.1">
    <property type="nucleotide sequence ID" value="NZ_BAABAY010000001.1"/>
</dbReference>
<evidence type="ECO:0000313" key="12">
    <source>
        <dbReference type="Proteomes" id="UP001610100"/>
    </source>
</evidence>
<dbReference type="Pfam" id="PF05649">
    <property type="entry name" value="Peptidase_M13_N"/>
    <property type="match status" value="1"/>
</dbReference>
<protein>
    <submittedName>
        <fullName evidence="11">M13 family metallopeptidase</fullName>
        <ecNumber evidence="11">3.4.24.-</ecNumber>
    </submittedName>
</protein>
<dbReference type="InterPro" id="IPR024079">
    <property type="entry name" value="MetalloPept_cat_dom_sf"/>
</dbReference>
<dbReference type="CDD" id="cd08662">
    <property type="entry name" value="M13"/>
    <property type="match status" value="1"/>
</dbReference>
<comment type="cofactor">
    <cofactor evidence="1">
        <name>Zn(2+)</name>
        <dbReference type="ChEBI" id="CHEBI:29105"/>
    </cofactor>
</comment>
<dbReference type="InterPro" id="IPR018497">
    <property type="entry name" value="Peptidase_M13_C"/>
</dbReference>
<keyword evidence="8" id="KW-0732">Signal</keyword>
<dbReference type="SUPFAM" id="SSF55486">
    <property type="entry name" value="Metalloproteases ('zincins'), catalytic domain"/>
    <property type="match status" value="1"/>
</dbReference>
<evidence type="ECO:0000256" key="6">
    <source>
        <dbReference type="ARBA" id="ARBA00022833"/>
    </source>
</evidence>
<dbReference type="PROSITE" id="PS51257">
    <property type="entry name" value="PROKAR_LIPOPROTEIN"/>
    <property type="match status" value="1"/>
</dbReference>
<dbReference type="PANTHER" id="PTHR11733">
    <property type="entry name" value="ZINC METALLOPROTEASE FAMILY M13 NEPRILYSIN-RELATED"/>
    <property type="match status" value="1"/>
</dbReference>
<gene>
    <name evidence="11" type="ORF">V8G58_02500</name>
</gene>
<keyword evidence="7" id="KW-0482">Metalloprotease</keyword>
<feature type="domain" description="Peptidase M13 N-terminal" evidence="10">
    <location>
        <begin position="47"/>
        <end position="426"/>
    </location>
</feature>
<feature type="chain" id="PRO_5046834718" evidence="8">
    <location>
        <begin position="23"/>
        <end position="684"/>
    </location>
</feature>
<reference evidence="11 12" key="1">
    <citation type="submission" date="2024-02" db="EMBL/GenBank/DDBJ databases">
        <title>A Gaetbulibacter species isolated from tidal flats and genomic insights of their niches.</title>
        <authorList>
            <person name="Ye Y."/>
        </authorList>
    </citation>
    <scope>NUCLEOTIDE SEQUENCE [LARGE SCALE GENOMIC DNA]</scope>
    <source>
        <strain evidence="11 12">KYW382</strain>
    </source>
</reference>
<evidence type="ECO:0000256" key="2">
    <source>
        <dbReference type="ARBA" id="ARBA00007357"/>
    </source>
</evidence>
<evidence type="ECO:0000256" key="5">
    <source>
        <dbReference type="ARBA" id="ARBA00022801"/>
    </source>
</evidence>
<dbReference type="EC" id="3.4.24.-" evidence="11"/>
<keyword evidence="3" id="KW-0645">Protease</keyword>
<name>A0ABW7MW54_9FLAO</name>
<evidence type="ECO:0000259" key="10">
    <source>
        <dbReference type="Pfam" id="PF05649"/>
    </source>
</evidence>
<feature type="domain" description="Peptidase M13 C-terminal" evidence="9">
    <location>
        <begin position="478"/>
        <end position="677"/>
    </location>
</feature>
<evidence type="ECO:0000313" key="11">
    <source>
        <dbReference type="EMBL" id="MFH6770790.1"/>
    </source>
</evidence>